<comment type="subcellular location">
    <subcellularLocation>
        <location evidence="1">Membrane</location>
        <topology evidence="1">Multi-pass membrane protein</topology>
    </subcellularLocation>
</comment>
<evidence type="ECO:0000256" key="3">
    <source>
        <dbReference type="ARBA" id="ARBA00022989"/>
    </source>
</evidence>
<evidence type="ECO:0000256" key="4">
    <source>
        <dbReference type="ARBA" id="ARBA00023136"/>
    </source>
</evidence>
<proteinExistence type="inferred from homology"/>
<keyword evidence="2 6" id="KW-0812">Transmembrane</keyword>
<feature type="transmembrane region" description="Helical" evidence="6">
    <location>
        <begin position="31"/>
        <end position="49"/>
    </location>
</feature>
<dbReference type="EMBL" id="JASKHM010000014">
    <property type="protein sequence ID" value="MEQ4485279.1"/>
    <property type="molecule type" value="Genomic_DNA"/>
</dbReference>
<dbReference type="Proteomes" id="UP001493487">
    <property type="component" value="Unassembled WGS sequence"/>
</dbReference>
<name>A0ABV1KYU1_9BACL</name>
<evidence type="ECO:0000313" key="7">
    <source>
        <dbReference type="EMBL" id="MEQ4485279.1"/>
    </source>
</evidence>
<keyword evidence="3 6" id="KW-1133">Transmembrane helix</keyword>
<evidence type="ECO:0000313" key="8">
    <source>
        <dbReference type="Proteomes" id="UP001493487"/>
    </source>
</evidence>
<dbReference type="InterPro" id="IPR006480">
    <property type="entry name" value="Phage_holin_4_1"/>
</dbReference>
<gene>
    <name evidence="7" type="ORF">QJS35_23090</name>
</gene>
<keyword evidence="8" id="KW-1185">Reference proteome</keyword>
<feature type="transmembrane region" description="Helical" evidence="6">
    <location>
        <begin position="70"/>
        <end position="97"/>
    </location>
</feature>
<dbReference type="RefSeq" id="WP_232187292.1">
    <property type="nucleotide sequence ID" value="NZ_JAIOAP010000012.1"/>
</dbReference>
<keyword evidence="4 6" id="KW-0472">Membrane</keyword>
<dbReference type="NCBIfam" id="TIGR01593">
    <property type="entry name" value="holin_tox_secr"/>
    <property type="match status" value="1"/>
</dbReference>
<evidence type="ECO:0000256" key="6">
    <source>
        <dbReference type="SAM" id="Phobius"/>
    </source>
</evidence>
<protein>
    <submittedName>
        <fullName evidence="7">Phage holin family protein</fullName>
    </submittedName>
</protein>
<reference evidence="7 8" key="1">
    <citation type="journal article" date="2023" name="Genome Announc.">
        <title>Pan-Genome Analyses of the Genus Cohnella and Proposal of the Novel Species Cohnella silvisoli sp. nov., Isolated from Forest Soil.</title>
        <authorList>
            <person name="Wang C."/>
            <person name="Mao L."/>
            <person name="Bao G."/>
            <person name="Zhu H."/>
        </authorList>
    </citation>
    <scope>NUCLEOTIDE SEQUENCE [LARGE SCALE GENOMIC DNA]</scope>
    <source>
        <strain evidence="7 8">NL03-T5-1</strain>
    </source>
</reference>
<evidence type="ECO:0000256" key="1">
    <source>
        <dbReference type="ARBA" id="ARBA00004141"/>
    </source>
</evidence>
<organism evidence="7 8">
    <name type="scientific">Cohnella silvisoli</name>
    <dbReference type="NCBI Taxonomy" id="2873699"/>
    <lineage>
        <taxon>Bacteria</taxon>
        <taxon>Bacillati</taxon>
        <taxon>Bacillota</taxon>
        <taxon>Bacilli</taxon>
        <taxon>Bacillales</taxon>
        <taxon>Paenibacillaceae</taxon>
        <taxon>Cohnella</taxon>
    </lineage>
</organism>
<comment type="caution">
    <text evidence="7">The sequence shown here is derived from an EMBL/GenBank/DDBJ whole genome shotgun (WGS) entry which is preliminary data.</text>
</comment>
<accession>A0ABV1KYU1</accession>
<comment type="similarity">
    <text evidence="5">Belongs to the bacteriophage holin family. Cp-1 holin subfamily.</text>
</comment>
<evidence type="ECO:0000256" key="5">
    <source>
        <dbReference type="ARBA" id="ARBA00023600"/>
    </source>
</evidence>
<dbReference type="Pfam" id="PF05105">
    <property type="entry name" value="Phage_holin_4_1"/>
    <property type="match status" value="1"/>
</dbReference>
<sequence>MNGQSIINVSAGLLGAFITFAFGHWTEAMTFLLVVIAADIVSGISASIAEGTGVKSSIGRRGFANKGLMILVILVAHRADVLLGIDVVMGSAIYFYVANELLSVIENYGRAGLPLPDVVKRLVTVLREKGGVSDNGEIRGKPTDV</sequence>
<feature type="transmembrane region" description="Helical" evidence="6">
    <location>
        <begin position="7"/>
        <end position="25"/>
    </location>
</feature>
<evidence type="ECO:0000256" key="2">
    <source>
        <dbReference type="ARBA" id="ARBA00022692"/>
    </source>
</evidence>